<keyword evidence="3 9" id="KW-0812">Transmembrane</keyword>
<dbReference type="InterPro" id="IPR012506">
    <property type="entry name" value="TMEM86B-like"/>
</dbReference>
<evidence type="ECO:0000256" key="4">
    <source>
        <dbReference type="ARBA" id="ARBA00022989"/>
    </source>
</evidence>
<evidence type="ECO:0000256" key="7">
    <source>
        <dbReference type="ARBA" id="ARBA00049458"/>
    </source>
</evidence>
<dbReference type="EMBL" id="NEVH01021931">
    <property type="protein sequence ID" value="PNF19257.1"/>
    <property type="molecule type" value="Genomic_DNA"/>
</dbReference>
<evidence type="ECO:0000256" key="5">
    <source>
        <dbReference type="ARBA" id="ARBA00023136"/>
    </source>
</evidence>
<feature type="transmembrane region" description="Helical" evidence="9">
    <location>
        <begin position="133"/>
        <end position="151"/>
    </location>
</feature>
<keyword evidence="5 9" id="KW-0472">Membrane</keyword>
<name>A0A2J7PSE3_9NEOP</name>
<evidence type="ECO:0000256" key="3">
    <source>
        <dbReference type="ARBA" id="ARBA00022692"/>
    </source>
</evidence>
<dbReference type="GO" id="GO:0016020">
    <property type="term" value="C:membrane"/>
    <property type="evidence" value="ECO:0007669"/>
    <property type="project" value="UniProtKB-SubCell"/>
</dbReference>
<feature type="transmembrane region" description="Helical" evidence="9">
    <location>
        <begin position="26"/>
        <end position="45"/>
    </location>
</feature>
<evidence type="ECO:0000313" key="10">
    <source>
        <dbReference type="EMBL" id="PNF19257.1"/>
    </source>
</evidence>
<feature type="transmembrane region" description="Helical" evidence="9">
    <location>
        <begin position="214"/>
        <end position="238"/>
    </location>
</feature>
<dbReference type="FunCoup" id="A0A2J7PSE3">
    <property type="interactions" value="67"/>
</dbReference>
<evidence type="ECO:0000256" key="9">
    <source>
        <dbReference type="SAM" id="Phobius"/>
    </source>
</evidence>
<dbReference type="AlphaFoldDB" id="A0A2J7PSE3"/>
<accession>A0A2J7PSE3</accession>
<evidence type="ECO:0000256" key="6">
    <source>
        <dbReference type="ARBA" id="ARBA00035673"/>
    </source>
</evidence>
<feature type="transmembrane region" description="Helical" evidence="9">
    <location>
        <begin position="57"/>
        <end position="73"/>
    </location>
</feature>
<dbReference type="STRING" id="105785.A0A2J7PSE3"/>
<evidence type="ECO:0000256" key="1">
    <source>
        <dbReference type="ARBA" id="ARBA00004141"/>
    </source>
</evidence>
<feature type="transmembrane region" description="Helical" evidence="9">
    <location>
        <begin position="79"/>
        <end position="97"/>
    </location>
</feature>
<dbReference type="OrthoDB" id="2133758at2759"/>
<keyword evidence="11" id="KW-1185">Reference proteome</keyword>
<dbReference type="PANTHER" id="PTHR31885">
    <property type="entry name" value="GH04784P"/>
    <property type="match status" value="1"/>
</dbReference>
<protein>
    <recommendedName>
        <fullName evidence="6">lysoplasmalogenase</fullName>
        <ecNumber evidence="6">3.3.2.2</ecNumber>
    </recommendedName>
</protein>
<evidence type="ECO:0000256" key="8">
    <source>
        <dbReference type="ARBA" id="ARBA00049560"/>
    </source>
</evidence>
<dbReference type="EC" id="3.3.2.2" evidence="6"/>
<sequence>MSSLHKVHIVRPLDRPSIHPSIHPSFRIFCYLSIFVEPWLLLQFLNLYTLKSVGPKLVPFFKTVAIYFVLFIPSETPSLFSMVIKCLPIISLIVFVLLHGMSLGDEYTFSRRILTGLVLSCLGDALLNWPQYFLHGMAAFGAAQIMYTAAFGFKPLNATLGAAIYTFGAIAAIILMPGLPGILVVAVPLYDILLMTMVWRATARVQFFEELWTWTKLCSCAGGIVFAISDTLIGFHYFHKPIPYAQVKYLLSISSMLLHLKSY</sequence>
<comment type="similarity">
    <text evidence="2">Belongs to the TMEM86 family.</text>
</comment>
<dbReference type="InParanoid" id="A0A2J7PSE3"/>
<comment type="catalytic activity">
    <reaction evidence="7">
        <text>a 1-O-(1Z-alkenyl)-sn-glycero-3-phosphoethanolamine + H2O = a 2,3-saturated aldehyde + sn-glycero-3-phosphoethanolamine</text>
        <dbReference type="Rhea" id="RHEA:16905"/>
        <dbReference type="ChEBI" id="CHEBI:15377"/>
        <dbReference type="ChEBI" id="CHEBI:73359"/>
        <dbReference type="ChEBI" id="CHEBI:77288"/>
        <dbReference type="ChEBI" id="CHEBI:143890"/>
        <dbReference type="EC" id="3.3.2.2"/>
    </reaction>
</comment>
<evidence type="ECO:0000256" key="2">
    <source>
        <dbReference type="ARBA" id="ARBA00007375"/>
    </source>
</evidence>
<organism evidence="10 11">
    <name type="scientific">Cryptotermes secundus</name>
    <dbReference type="NCBI Taxonomy" id="105785"/>
    <lineage>
        <taxon>Eukaryota</taxon>
        <taxon>Metazoa</taxon>
        <taxon>Ecdysozoa</taxon>
        <taxon>Arthropoda</taxon>
        <taxon>Hexapoda</taxon>
        <taxon>Insecta</taxon>
        <taxon>Pterygota</taxon>
        <taxon>Neoptera</taxon>
        <taxon>Polyneoptera</taxon>
        <taxon>Dictyoptera</taxon>
        <taxon>Blattodea</taxon>
        <taxon>Blattoidea</taxon>
        <taxon>Termitoidae</taxon>
        <taxon>Kalotermitidae</taxon>
        <taxon>Cryptotermitinae</taxon>
        <taxon>Cryptotermes</taxon>
    </lineage>
</organism>
<comment type="caution">
    <text evidence="10">The sequence shown here is derived from an EMBL/GenBank/DDBJ whole genome shotgun (WGS) entry which is preliminary data.</text>
</comment>
<comment type="catalytic activity">
    <reaction evidence="8">
        <text>a 1-O-(1Z-alkenyl)-sn-glycero-3-phosphocholine + H2O = a 2,3-saturated aldehyde + sn-glycerol 3-phosphocholine</text>
        <dbReference type="Rhea" id="RHEA:22544"/>
        <dbReference type="ChEBI" id="CHEBI:15377"/>
        <dbReference type="ChEBI" id="CHEBI:16870"/>
        <dbReference type="ChEBI" id="CHEBI:73359"/>
        <dbReference type="ChEBI" id="CHEBI:77287"/>
        <dbReference type="EC" id="3.3.2.2"/>
    </reaction>
</comment>
<dbReference type="Pfam" id="PF07947">
    <property type="entry name" value="YhhN"/>
    <property type="match status" value="1"/>
</dbReference>
<gene>
    <name evidence="10" type="ORF">B7P43_G08011</name>
</gene>
<proteinExistence type="inferred from homology"/>
<dbReference type="PANTHER" id="PTHR31885:SF6">
    <property type="entry name" value="GH04784P"/>
    <property type="match status" value="1"/>
</dbReference>
<comment type="subcellular location">
    <subcellularLocation>
        <location evidence="1">Membrane</location>
        <topology evidence="1">Multi-pass membrane protein</topology>
    </subcellularLocation>
</comment>
<evidence type="ECO:0000313" key="11">
    <source>
        <dbReference type="Proteomes" id="UP000235965"/>
    </source>
</evidence>
<dbReference type="Proteomes" id="UP000235965">
    <property type="component" value="Unassembled WGS sequence"/>
</dbReference>
<dbReference type="GO" id="GO:0047408">
    <property type="term" value="F:alkenylglycerophosphocholine hydrolase activity"/>
    <property type="evidence" value="ECO:0007669"/>
    <property type="project" value="UniProtKB-EC"/>
</dbReference>
<keyword evidence="4 9" id="KW-1133">Transmembrane helix</keyword>
<reference evidence="10 11" key="1">
    <citation type="submission" date="2017-12" db="EMBL/GenBank/DDBJ databases">
        <title>Hemimetabolous genomes reveal molecular basis of termite eusociality.</title>
        <authorList>
            <person name="Harrison M.C."/>
            <person name="Jongepier E."/>
            <person name="Robertson H.M."/>
            <person name="Arning N."/>
            <person name="Bitard-Feildel T."/>
            <person name="Chao H."/>
            <person name="Childers C.P."/>
            <person name="Dinh H."/>
            <person name="Doddapaneni H."/>
            <person name="Dugan S."/>
            <person name="Gowin J."/>
            <person name="Greiner C."/>
            <person name="Han Y."/>
            <person name="Hu H."/>
            <person name="Hughes D.S.T."/>
            <person name="Huylmans A.-K."/>
            <person name="Kemena C."/>
            <person name="Kremer L.P.M."/>
            <person name="Lee S.L."/>
            <person name="Lopez-Ezquerra A."/>
            <person name="Mallet L."/>
            <person name="Monroy-Kuhn J.M."/>
            <person name="Moser A."/>
            <person name="Murali S.C."/>
            <person name="Muzny D.M."/>
            <person name="Otani S."/>
            <person name="Piulachs M.-D."/>
            <person name="Poelchau M."/>
            <person name="Qu J."/>
            <person name="Schaub F."/>
            <person name="Wada-Katsumata A."/>
            <person name="Worley K.C."/>
            <person name="Xie Q."/>
            <person name="Ylla G."/>
            <person name="Poulsen M."/>
            <person name="Gibbs R.A."/>
            <person name="Schal C."/>
            <person name="Richards S."/>
            <person name="Belles X."/>
            <person name="Korb J."/>
            <person name="Bornberg-Bauer E."/>
        </authorList>
    </citation>
    <scope>NUCLEOTIDE SEQUENCE [LARGE SCALE GENOMIC DNA]</scope>
    <source>
        <tissue evidence="10">Whole body</tissue>
    </source>
</reference>